<accession>A0A537J5T4</accession>
<dbReference type="InterPro" id="IPR023353">
    <property type="entry name" value="LemA-like_dom_sf"/>
</dbReference>
<dbReference type="AlphaFoldDB" id="A0A537J5T4"/>
<dbReference type="PANTHER" id="PTHR34478">
    <property type="entry name" value="PROTEIN LEMA"/>
    <property type="match status" value="1"/>
</dbReference>
<sequence length="194" mass="21309">MRGATIAAVIIVVVAVLVYGTFAGTYNRLVQANQQVNAAQADVETQLQRRFDLIPNLVESTKAVLIQERTVFEALATARTQYAGTRPGTPERVEAANQYQSAIARLLVIVENYPVLRSSETVQSLMRELASTENQVAYARRGYNAAVQAYDTMVQSFPTNLLASSFGFRPRPYFQAQPGSEQAPRVNLSVPAKP</sequence>
<proteinExistence type="inferred from homology"/>
<evidence type="ECO:0000256" key="3">
    <source>
        <dbReference type="ARBA" id="ARBA00022692"/>
    </source>
</evidence>
<keyword evidence="3" id="KW-0812">Transmembrane</keyword>
<dbReference type="Gene3D" id="1.20.1440.20">
    <property type="entry name" value="LemA-like domain"/>
    <property type="match status" value="1"/>
</dbReference>
<evidence type="ECO:0000256" key="5">
    <source>
        <dbReference type="ARBA" id="ARBA00023136"/>
    </source>
</evidence>
<dbReference type="PANTHER" id="PTHR34478:SF2">
    <property type="entry name" value="MEMBRANE PROTEIN"/>
    <property type="match status" value="1"/>
</dbReference>
<protein>
    <submittedName>
        <fullName evidence="7">LemA family protein</fullName>
    </submittedName>
</protein>
<comment type="caution">
    <text evidence="7">The sequence shown here is derived from an EMBL/GenBank/DDBJ whole genome shotgun (WGS) entry which is preliminary data.</text>
</comment>
<comment type="subcellular location">
    <subcellularLocation>
        <location evidence="1">Membrane</location>
        <topology evidence="1">Single-pass membrane protein</topology>
    </subcellularLocation>
</comment>
<evidence type="ECO:0000256" key="2">
    <source>
        <dbReference type="ARBA" id="ARBA00008854"/>
    </source>
</evidence>
<dbReference type="EMBL" id="VBAO01000335">
    <property type="protein sequence ID" value="TMI78877.1"/>
    <property type="molecule type" value="Genomic_DNA"/>
</dbReference>
<organism evidence="7 8">
    <name type="scientific">Candidatus Segetimicrobium genomatis</name>
    <dbReference type="NCBI Taxonomy" id="2569760"/>
    <lineage>
        <taxon>Bacteria</taxon>
        <taxon>Bacillati</taxon>
        <taxon>Candidatus Sysuimicrobiota</taxon>
        <taxon>Candidatus Sysuimicrobiia</taxon>
        <taxon>Candidatus Sysuimicrobiales</taxon>
        <taxon>Candidatus Segetimicrobiaceae</taxon>
        <taxon>Candidatus Segetimicrobium</taxon>
    </lineage>
</organism>
<dbReference type="Proteomes" id="UP000320048">
    <property type="component" value="Unassembled WGS sequence"/>
</dbReference>
<feature type="region of interest" description="Disordered" evidence="6">
    <location>
        <begin position="174"/>
        <end position="194"/>
    </location>
</feature>
<evidence type="ECO:0000256" key="4">
    <source>
        <dbReference type="ARBA" id="ARBA00022989"/>
    </source>
</evidence>
<evidence type="ECO:0000313" key="7">
    <source>
        <dbReference type="EMBL" id="TMI78877.1"/>
    </source>
</evidence>
<name>A0A537J5T4_9BACT</name>
<evidence type="ECO:0000256" key="6">
    <source>
        <dbReference type="SAM" id="MobiDB-lite"/>
    </source>
</evidence>
<dbReference type="Pfam" id="PF04011">
    <property type="entry name" value="LemA"/>
    <property type="match status" value="1"/>
</dbReference>
<evidence type="ECO:0000256" key="1">
    <source>
        <dbReference type="ARBA" id="ARBA00004167"/>
    </source>
</evidence>
<dbReference type="GO" id="GO:0016020">
    <property type="term" value="C:membrane"/>
    <property type="evidence" value="ECO:0007669"/>
    <property type="project" value="UniProtKB-SubCell"/>
</dbReference>
<keyword evidence="4" id="KW-1133">Transmembrane helix</keyword>
<evidence type="ECO:0000313" key="8">
    <source>
        <dbReference type="Proteomes" id="UP000320048"/>
    </source>
</evidence>
<comment type="similarity">
    <text evidence="2">Belongs to the LemA family.</text>
</comment>
<dbReference type="SUPFAM" id="SSF140478">
    <property type="entry name" value="LemA-like"/>
    <property type="match status" value="1"/>
</dbReference>
<gene>
    <name evidence="7" type="ORF">E6H04_11655</name>
</gene>
<keyword evidence="5" id="KW-0472">Membrane</keyword>
<reference evidence="7 8" key="1">
    <citation type="journal article" date="2019" name="Nat. Microbiol.">
        <title>Mediterranean grassland soil C-N compound turnover is dependent on rainfall and depth, and is mediated by genomically divergent microorganisms.</title>
        <authorList>
            <person name="Diamond S."/>
            <person name="Andeer P.F."/>
            <person name="Li Z."/>
            <person name="Crits-Christoph A."/>
            <person name="Burstein D."/>
            <person name="Anantharaman K."/>
            <person name="Lane K.R."/>
            <person name="Thomas B.C."/>
            <person name="Pan C."/>
            <person name="Northen T.R."/>
            <person name="Banfield J.F."/>
        </authorList>
    </citation>
    <scope>NUCLEOTIDE SEQUENCE [LARGE SCALE GENOMIC DNA]</scope>
    <source>
        <strain evidence="7">NP_7</strain>
    </source>
</reference>
<dbReference type="InterPro" id="IPR007156">
    <property type="entry name" value="MamQ_LemA"/>
</dbReference>